<dbReference type="OrthoDB" id="485633at2"/>
<evidence type="ECO:0000313" key="3">
    <source>
        <dbReference type="Proteomes" id="UP000218418"/>
    </source>
</evidence>
<name>A0A1Z4M0V4_9CYAN</name>
<evidence type="ECO:0000259" key="1">
    <source>
        <dbReference type="Pfam" id="PF06967"/>
    </source>
</evidence>
<evidence type="ECO:0000313" key="2">
    <source>
        <dbReference type="EMBL" id="BAY87119.1"/>
    </source>
</evidence>
<dbReference type="EMBL" id="AP018227">
    <property type="protein sequence ID" value="BAY87119.1"/>
    <property type="molecule type" value="Genomic_DNA"/>
</dbReference>
<keyword evidence="3" id="KW-1185">Reference proteome</keyword>
<sequence length="125" mass="14699">MKVFNNTTKKLFLASWVSINQEHESEVNTAQHQNPNIKPKFDIFKPLRVWIDNIQIRDREFAHRVCKLIPAQCPFERDVNLFGKTLFHVPPMCKLNPLYEEVVALRFRGLCYLADECGEDISQYC</sequence>
<dbReference type="Proteomes" id="UP000218418">
    <property type="component" value="Chromosome"/>
</dbReference>
<dbReference type="Pfam" id="PF06967">
    <property type="entry name" value="Mo-nitro_C"/>
    <property type="match status" value="1"/>
</dbReference>
<proteinExistence type="predicted"/>
<protein>
    <submittedName>
        <fullName evidence="2">Mo-dependent nitrogenase family protein</fullName>
    </submittedName>
</protein>
<dbReference type="InterPro" id="IPR009717">
    <property type="entry name" value="Mo-dep_Nase_C"/>
</dbReference>
<accession>A0A1Z4M0V4</accession>
<feature type="domain" description="Mo-dependent nitrogenase C-terminal" evidence="1">
    <location>
        <begin position="44"/>
        <end position="125"/>
    </location>
</feature>
<organism evidence="2 3">
    <name type="scientific">Calothrix parasitica NIES-267</name>
    <dbReference type="NCBI Taxonomy" id="1973488"/>
    <lineage>
        <taxon>Bacteria</taxon>
        <taxon>Bacillati</taxon>
        <taxon>Cyanobacteriota</taxon>
        <taxon>Cyanophyceae</taxon>
        <taxon>Nostocales</taxon>
        <taxon>Calotrichaceae</taxon>
        <taxon>Calothrix</taxon>
    </lineage>
</organism>
<gene>
    <name evidence="2" type="ORF">NIES267_66370</name>
</gene>
<dbReference type="AlphaFoldDB" id="A0A1Z4M0V4"/>
<reference evidence="2 3" key="1">
    <citation type="submission" date="2017-06" db="EMBL/GenBank/DDBJ databases">
        <title>Genome sequencing of cyanobaciteial culture collection at National Institute for Environmental Studies (NIES).</title>
        <authorList>
            <person name="Hirose Y."/>
            <person name="Shimura Y."/>
            <person name="Fujisawa T."/>
            <person name="Nakamura Y."/>
            <person name="Kawachi M."/>
        </authorList>
    </citation>
    <scope>NUCLEOTIDE SEQUENCE [LARGE SCALE GENOMIC DNA]</scope>
    <source>
        <strain evidence="2 3">NIES-267</strain>
    </source>
</reference>